<sequence>MKLLHGDTFGQPMSEMCQVPINLKMPLGADIIFHPAPRSTCIMPRHSRPIPTDGETKASGFRICLDRVPPHGSHNDLLRQPAHYRTATNDSGRFSIFLAASN</sequence>
<proteinExistence type="predicted"/>
<dbReference type="EMBL" id="GG666620">
    <property type="protein sequence ID" value="EEN48236.1"/>
    <property type="molecule type" value="Genomic_DNA"/>
</dbReference>
<reference evidence="1" key="1">
    <citation type="journal article" date="2008" name="Nature">
        <title>The amphioxus genome and the evolution of the chordate karyotype.</title>
        <authorList>
            <consortium name="US DOE Joint Genome Institute (JGI-PGF)"/>
            <person name="Putnam N.H."/>
            <person name="Butts T."/>
            <person name="Ferrier D.E.K."/>
            <person name="Furlong R.F."/>
            <person name="Hellsten U."/>
            <person name="Kawashima T."/>
            <person name="Robinson-Rechavi M."/>
            <person name="Shoguchi E."/>
            <person name="Terry A."/>
            <person name="Yu J.-K."/>
            <person name="Benito-Gutierrez E.L."/>
            <person name="Dubchak I."/>
            <person name="Garcia-Fernandez J."/>
            <person name="Gibson-Brown J.J."/>
            <person name="Grigoriev I.V."/>
            <person name="Horton A.C."/>
            <person name="de Jong P.J."/>
            <person name="Jurka J."/>
            <person name="Kapitonov V.V."/>
            <person name="Kohara Y."/>
            <person name="Kuroki Y."/>
            <person name="Lindquist E."/>
            <person name="Lucas S."/>
            <person name="Osoegawa K."/>
            <person name="Pennacchio L.A."/>
            <person name="Salamov A.A."/>
            <person name="Satou Y."/>
            <person name="Sauka-Spengler T."/>
            <person name="Schmutz J."/>
            <person name="Shin-I T."/>
            <person name="Toyoda A."/>
            <person name="Bronner-Fraser M."/>
            <person name="Fujiyama A."/>
            <person name="Holland L.Z."/>
            <person name="Holland P.W.H."/>
            <person name="Satoh N."/>
            <person name="Rokhsar D.S."/>
        </authorList>
    </citation>
    <scope>NUCLEOTIDE SEQUENCE [LARGE SCALE GENOMIC DNA]</scope>
    <source>
        <strain evidence="1">S238N-H82</strain>
        <tissue evidence="1">Testes</tissue>
    </source>
</reference>
<organism>
    <name type="scientific">Branchiostoma floridae</name>
    <name type="common">Florida lancelet</name>
    <name type="synonym">Amphioxus</name>
    <dbReference type="NCBI Taxonomy" id="7739"/>
    <lineage>
        <taxon>Eukaryota</taxon>
        <taxon>Metazoa</taxon>
        <taxon>Chordata</taxon>
        <taxon>Cephalochordata</taxon>
        <taxon>Leptocardii</taxon>
        <taxon>Amphioxiformes</taxon>
        <taxon>Branchiostomatidae</taxon>
        <taxon>Branchiostoma</taxon>
    </lineage>
</organism>
<evidence type="ECO:0000313" key="1">
    <source>
        <dbReference type="EMBL" id="EEN48236.1"/>
    </source>
</evidence>
<name>C3ZGL0_BRAFL</name>
<gene>
    <name evidence="1" type="ORF">BRAFLDRAFT_70962</name>
</gene>
<accession>C3ZGL0</accession>
<protein>
    <submittedName>
        <fullName evidence="1">Uncharacterized protein</fullName>
    </submittedName>
</protein>
<dbReference type="InParanoid" id="C3ZGL0"/>
<dbReference type="AlphaFoldDB" id="C3ZGL0"/>